<evidence type="ECO:0000256" key="5">
    <source>
        <dbReference type="ARBA" id="ARBA00022847"/>
    </source>
</evidence>
<dbReference type="Gene3D" id="1.20.1730.10">
    <property type="entry name" value="Sodium/glucose cotransporter"/>
    <property type="match status" value="1"/>
</dbReference>
<reference evidence="14" key="1">
    <citation type="journal article" date="2004" name="Nature">
        <title>Genome duplication in the teleost fish Tetraodon nigroviridis reveals the early vertebrate proto-karyotype.</title>
        <authorList>
            <person name="Jaillon O."/>
            <person name="Aury J.-M."/>
            <person name="Brunet F."/>
            <person name="Petit J.-L."/>
            <person name="Stange-Thomann N."/>
            <person name="Mauceli E."/>
            <person name="Bouneau L."/>
            <person name="Fischer C."/>
            <person name="Ozouf-Costaz C."/>
            <person name="Bernot A."/>
            <person name="Nicaud S."/>
            <person name="Jaffe D."/>
            <person name="Fisher S."/>
            <person name="Lutfalla G."/>
            <person name="Dossat C."/>
            <person name="Segurens B."/>
            <person name="Dasilva C."/>
            <person name="Salanoubat M."/>
            <person name="Levy M."/>
            <person name="Boudet N."/>
            <person name="Castellano S."/>
            <person name="Anthouard V."/>
            <person name="Jubin C."/>
            <person name="Castelli V."/>
            <person name="Katinka M."/>
            <person name="Vacherie B."/>
            <person name="Biemont C."/>
            <person name="Skalli Z."/>
            <person name="Cattolico L."/>
            <person name="Poulain J."/>
            <person name="De Berardinis V."/>
            <person name="Cruaud C."/>
            <person name="Duprat S."/>
            <person name="Brottier P."/>
            <person name="Coutanceau J.-P."/>
            <person name="Gouzy J."/>
            <person name="Parra G."/>
            <person name="Lardier G."/>
            <person name="Chapple C."/>
            <person name="McKernan K.J."/>
            <person name="McEwan P."/>
            <person name="Bosak S."/>
            <person name="Kellis M."/>
            <person name="Volff J.-N."/>
            <person name="Guigo R."/>
            <person name="Zody M.C."/>
            <person name="Mesirov J."/>
            <person name="Lindblad-Toh K."/>
            <person name="Birren B."/>
            <person name="Nusbaum C."/>
            <person name="Kahn D."/>
            <person name="Robinson-Rechavi M."/>
            <person name="Laudet V."/>
            <person name="Schachter V."/>
            <person name="Quetier F."/>
            <person name="Saurin W."/>
            <person name="Scarpelli C."/>
            <person name="Wincker P."/>
            <person name="Lander E.S."/>
            <person name="Weissenbach J."/>
            <person name="Roest Crollius H."/>
        </authorList>
    </citation>
    <scope>NUCLEOTIDE SEQUENCE [LARGE SCALE GENOMIC DNA]</scope>
</reference>
<dbReference type="KEGG" id="tng:GSTEN00025059G001"/>
<dbReference type="OrthoDB" id="546820at2759"/>
<name>Q4S2I8_TETNG</name>
<evidence type="ECO:0000256" key="8">
    <source>
        <dbReference type="ARBA" id="ARBA00023053"/>
    </source>
</evidence>
<dbReference type="GO" id="GO:0005307">
    <property type="term" value="F:choline:sodium symporter activity"/>
    <property type="evidence" value="ECO:0007669"/>
    <property type="project" value="TreeGrafter"/>
</dbReference>
<dbReference type="PANTHER" id="PTHR45897">
    <property type="entry name" value="HIGH-AFFINITY CHOLINE TRANSPORTER 1"/>
    <property type="match status" value="1"/>
</dbReference>
<protein>
    <submittedName>
        <fullName evidence="14">(spotted green pufferfish) hypothetical protein</fullName>
    </submittedName>
</protein>
<evidence type="ECO:0000256" key="2">
    <source>
        <dbReference type="ARBA" id="ARBA00006434"/>
    </source>
</evidence>
<feature type="transmembrane region" description="Helical" evidence="13">
    <location>
        <begin position="86"/>
        <end position="107"/>
    </location>
</feature>
<evidence type="ECO:0000256" key="1">
    <source>
        <dbReference type="ARBA" id="ARBA00004141"/>
    </source>
</evidence>
<feature type="transmembrane region" description="Helical" evidence="13">
    <location>
        <begin position="51"/>
        <end position="74"/>
    </location>
</feature>
<evidence type="ECO:0000256" key="7">
    <source>
        <dbReference type="ARBA" id="ARBA00022989"/>
    </source>
</evidence>
<accession>Q4S2I8</accession>
<organism evidence="14">
    <name type="scientific">Tetraodon nigroviridis</name>
    <name type="common">Spotted green pufferfish</name>
    <name type="synonym">Chelonodon nigroviridis</name>
    <dbReference type="NCBI Taxonomy" id="99883"/>
    <lineage>
        <taxon>Eukaryota</taxon>
        <taxon>Metazoa</taxon>
        <taxon>Chordata</taxon>
        <taxon>Craniata</taxon>
        <taxon>Vertebrata</taxon>
        <taxon>Euteleostomi</taxon>
        <taxon>Actinopterygii</taxon>
        <taxon>Neopterygii</taxon>
        <taxon>Teleostei</taxon>
        <taxon>Neoteleostei</taxon>
        <taxon>Acanthomorphata</taxon>
        <taxon>Eupercaria</taxon>
        <taxon>Tetraodontiformes</taxon>
        <taxon>Tetradontoidea</taxon>
        <taxon>Tetraodontidae</taxon>
        <taxon>Tetraodon</taxon>
    </lineage>
</organism>
<feature type="transmembrane region" description="Helical" evidence="13">
    <location>
        <begin position="128"/>
        <end position="156"/>
    </location>
</feature>
<evidence type="ECO:0000313" key="14">
    <source>
        <dbReference type="EMBL" id="CAG05144.1"/>
    </source>
</evidence>
<keyword evidence="10 13" id="KW-0472">Membrane</keyword>
<evidence type="ECO:0000256" key="6">
    <source>
        <dbReference type="ARBA" id="ARBA00022979"/>
    </source>
</evidence>
<keyword evidence="12" id="KW-0739">Sodium transport</keyword>
<evidence type="ECO:0000256" key="13">
    <source>
        <dbReference type="SAM" id="Phobius"/>
    </source>
</evidence>
<keyword evidence="8" id="KW-0915">Sodium</keyword>
<dbReference type="InterPro" id="IPR001734">
    <property type="entry name" value="Na/solute_symporter"/>
</dbReference>
<keyword evidence="9" id="KW-0406">Ion transport</keyword>
<dbReference type="PANTHER" id="PTHR45897:SF5">
    <property type="entry name" value="HIGH AFFINITY CHOLINE TRANSPORTER 1"/>
    <property type="match status" value="1"/>
</dbReference>
<dbReference type="InterPro" id="IPR038377">
    <property type="entry name" value="Na/Glc_symporter_sf"/>
</dbReference>
<sequence length="164" mass="18166">MAVNIPGMIVMVFFYLLVLATGMWAFFKSRRKQKKSAATGMEMALLGNRSLNWVVGIFTMTATWVGGAFIVGIVEMVYTPSMGLTRTLILLAGYSSSFIIGGFLFVAPMRERRCMTVLDPFQQKYGRALTAAMSLVSLCLDMFWVPATLTGLGLFFSQKLLKTD</sequence>
<comment type="similarity">
    <text evidence="2">Belongs to the sodium:solute symporter (SSF) (TC 2.A.21) family.</text>
</comment>
<gene>
    <name evidence="14" type="ORF">GSTENG00025059001</name>
</gene>
<keyword evidence="7 13" id="KW-1133">Transmembrane helix</keyword>
<dbReference type="GO" id="GO:0008292">
    <property type="term" value="P:acetylcholine biosynthetic process"/>
    <property type="evidence" value="ECO:0007669"/>
    <property type="project" value="TreeGrafter"/>
</dbReference>
<keyword evidence="5" id="KW-0769">Symport</keyword>
<keyword evidence="3" id="KW-0813">Transport</keyword>
<dbReference type="GO" id="GO:0005886">
    <property type="term" value="C:plasma membrane"/>
    <property type="evidence" value="ECO:0007669"/>
    <property type="project" value="TreeGrafter"/>
</dbReference>
<evidence type="ECO:0000256" key="9">
    <source>
        <dbReference type="ARBA" id="ARBA00023065"/>
    </source>
</evidence>
<evidence type="ECO:0000256" key="11">
    <source>
        <dbReference type="ARBA" id="ARBA00023180"/>
    </source>
</evidence>
<keyword evidence="6" id="KW-0530">Neurotransmitter biosynthesis</keyword>
<keyword evidence="4 13" id="KW-0812">Transmembrane</keyword>
<dbReference type="PROSITE" id="PS50283">
    <property type="entry name" value="NA_SOLUT_SYMP_3"/>
    <property type="match status" value="1"/>
</dbReference>
<comment type="caution">
    <text evidence="14">The sequence shown here is derived from an EMBL/GenBank/DDBJ whole genome shotgun (WGS) entry which is preliminary data.</text>
</comment>
<feature type="transmembrane region" description="Helical" evidence="13">
    <location>
        <begin position="6"/>
        <end position="27"/>
    </location>
</feature>
<dbReference type="AlphaFoldDB" id="Q4S2I8"/>
<evidence type="ECO:0000256" key="12">
    <source>
        <dbReference type="ARBA" id="ARBA00023201"/>
    </source>
</evidence>
<evidence type="ECO:0000256" key="10">
    <source>
        <dbReference type="ARBA" id="ARBA00023136"/>
    </source>
</evidence>
<comment type="subcellular location">
    <subcellularLocation>
        <location evidence="1">Membrane</location>
        <topology evidence="1">Multi-pass membrane protein</topology>
    </subcellularLocation>
</comment>
<dbReference type="EMBL" id="CAAE01014760">
    <property type="protein sequence ID" value="CAG05144.1"/>
    <property type="molecule type" value="Genomic_DNA"/>
</dbReference>
<proteinExistence type="inferred from homology"/>
<dbReference type="InterPro" id="IPR052244">
    <property type="entry name" value="Choline_transporter"/>
</dbReference>
<evidence type="ECO:0000256" key="3">
    <source>
        <dbReference type="ARBA" id="ARBA00022448"/>
    </source>
</evidence>
<keyword evidence="11" id="KW-0325">Glycoprotein</keyword>
<evidence type="ECO:0000256" key="4">
    <source>
        <dbReference type="ARBA" id="ARBA00022692"/>
    </source>
</evidence>
<reference evidence="14" key="2">
    <citation type="submission" date="2004-02" db="EMBL/GenBank/DDBJ databases">
        <authorList>
            <consortium name="Genoscope"/>
            <consortium name="Whitehead Institute Centre for Genome Research"/>
        </authorList>
    </citation>
    <scope>NUCLEOTIDE SEQUENCE</scope>
</reference>